<organism evidence="1 2">
    <name type="scientific">Smallanthus sonchifolius</name>
    <dbReference type="NCBI Taxonomy" id="185202"/>
    <lineage>
        <taxon>Eukaryota</taxon>
        <taxon>Viridiplantae</taxon>
        <taxon>Streptophyta</taxon>
        <taxon>Embryophyta</taxon>
        <taxon>Tracheophyta</taxon>
        <taxon>Spermatophyta</taxon>
        <taxon>Magnoliopsida</taxon>
        <taxon>eudicotyledons</taxon>
        <taxon>Gunneridae</taxon>
        <taxon>Pentapetalae</taxon>
        <taxon>asterids</taxon>
        <taxon>campanulids</taxon>
        <taxon>Asterales</taxon>
        <taxon>Asteraceae</taxon>
        <taxon>Asteroideae</taxon>
        <taxon>Heliantheae alliance</taxon>
        <taxon>Millerieae</taxon>
        <taxon>Smallanthus</taxon>
    </lineage>
</organism>
<keyword evidence="2" id="KW-1185">Reference proteome</keyword>
<sequence length="118" mass="13196">MVNRCKFKNCHLITQSDGFPNHRCVNGDCTYYENSSLLLAKRGELAIANGDGSLPCLVTFKSHRHCEWRCLSSSPLAMVRSPIMYKLTAFPADKRLTGLRDGSGKGPHVKLFRDLPPM</sequence>
<gene>
    <name evidence="1" type="ORF">L1987_47849</name>
</gene>
<dbReference type="EMBL" id="CM042033">
    <property type="protein sequence ID" value="KAI3773324.1"/>
    <property type="molecule type" value="Genomic_DNA"/>
</dbReference>
<dbReference type="Proteomes" id="UP001056120">
    <property type="component" value="Linkage Group LG16"/>
</dbReference>
<reference evidence="2" key="1">
    <citation type="journal article" date="2022" name="Mol. Ecol. Resour.">
        <title>The genomes of chicory, endive, great burdock and yacon provide insights into Asteraceae palaeo-polyploidization history and plant inulin production.</title>
        <authorList>
            <person name="Fan W."/>
            <person name="Wang S."/>
            <person name="Wang H."/>
            <person name="Wang A."/>
            <person name="Jiang F."/>
            <person name="Liu H."/>
            <person name="Zhao H."/>
            <person name="Xu D."/>
            <person name="Zhang Y."/>
        </authorList>
    </citation>
    <scope>NUCLEOTIDE SEQUENCE [LARGE SCALE GENOMIC DNA]</scope>
    <source>
        <strain evidence="2">cv. Yunnan</strain>
    </source>
</reference>
<evidence type="ECO:0000313" key="1">
    <source>
        <dbReference type="EMBL" id="KAI3773324.1"/>
    </source>
</evidence>
<evidence type="ECO:0000313" key="2">
    <source>
        <dbReference type="Proteomes" id="UP001056120"/>
    </source>
</evidence>
<reference evidence="1 2" key="2">
    <citation type="journal article" date="2022" name="Mol. Ecol. Resour.">
        <title>The genomes of chicory, endive, great burdock and yacon provide insights into Asteraceae paleo-polyploidization history and plant inulin production.</title>
        <authorList>
            <person name="Fan W."/>
            <person name="Wang S."/>
            <person name="Wang H."/>
            <person name="Wang A."/>
            <person name="Jiang F."/>
            <person name="Liu H."/>
            <person name="Zhao H."/>
            <person name="Xu D."/>
            <person name="Zhang Y."/>
        </authorList>
    </citation>
    <scope>NUCLEOTIDE SEQUENCE [LARGE SCALE GENOMIC DNA]</scope>
    <source>
        <strain evidence="2">cv. Yunnan</strain>
        <tissue evidence="1">Leaves</tissue>
    </source>
</reference>
<name>A0ACB9FPX3_9ASTR</name>
<protein>
    <submittedName>
        <fullName evidence="1">Uncharacterized protein</fullName>
    </submittedName>
</protein>
<proteinExistence type="predicted"/>
<comment type="caution">
    <text evidence="1">The sequence shown here is derived from an EMBL/GenBank/DDBJ whole genome shotgun (WGS) entry which is preliminary data.</text>
</comment>
<accession>A0ACB9FPX3</accession>